<organism evidence="2">
    <name type="scientific">uncultured Caudovirales phage</name>
    <dbReference type="NCBI Taxonomy" id="2100421"/>
    <lineage>
        <taxon>Viruses</taxon>
        <taxon>Duplodnaviria</taxon>
        <taxon>Heunggongvirae</taxon>
        <taxon>Uroviricota</taxon>
        <taxon>Caudoviricetes</taxon>
        <taxon>Peduoviridae</taxon>
        <taxon>Maltschvirus</taxon>
        <taxon>Maltschvirus maltsch</taxon>
    </lineage>
</organism>
<dbReference type="Pfam" id="PF01464">
    <property type="entry name" value="SLT"/>
    <property type="match status" value="1"/>
</dbReference>
<gene>
    <name evidence="2" type="ORF">UFOVP1269_5</name>
</gene>
<dbReference type="Gene3D" id="1.10.530.10">
    <property type="match status" value="1"/>
</dbReference>
<dbReference type="InterPro" id="IPR008258">
    <property type="entry name" value="Transglycosylase_SLT_dom_1"/>
</dbReference>
<accession>A0A6J5RSF7</accession>
<sequence length="161" mass="17480">MSYLAIKIGAWAISGLAAFTLLWGASKPPERQLQPGEQITTTLISIVPTLPETTTTTTTVPKGCAQYVADAITAGWPADQAPMLARVMFRESRCIPTAYNAQDSNGGSRGLMQINGVHVQWLTELGYITTLDDLFKPEVNLAVSAHLYRMVGWQAWSSTHG</sequence>
<name>A0A6J5RSF7_9CAUD</name>
<dbReference type="EMBL" id="LR797220">
    <property type="protein sequence ID" value="CAB4194794.1"/>
    <property type="molecule type" value="Genomic_DNA"/>
</dbReference>
<evidence type="ECO:0000259" key="1">
    <source>
        <dbReference type="Pfam" id="PF01464"/>
    </source>
</evidence>
<dbReference type="SUPFAM" id="SSF53955">
    <property type="entry name" value="Lysozyme-like"/>
    <property type="match status" value="1"/>
</dbReference>
<proteinExistence type="predicted"/>
<evidence type="ECO:0000313" key="2">
    <source>
        <dbReference type="EMBL" id="CAB4194794.1"/>
    </source>
</evidence>
<reference evidence="2" key="1">
    <citation type="submission" date="2020-05" db="EMBL/GenBank/DDBJ databases">
        <authorList>
            <person name="Chiriac C."/>
            <person name="Salcher M."/>
            <person name="Ghai R."/>
            <person name="Kavagutti S V."/>
        </authorList>
    </citation>
    <scope>NUCLEOTIDE SEQUENCE</scope>
</reference>
<protein>
    <submittedName>
        <fullName evidence="2">LT_GEWL domain containing protein</fullName>
    </submittedName>
</protein>
<feature type="domain" description="Transglycosylase SLT" evidence="1">
    <location>
        <begin position="81"/>
        <end position="146"/>
    </location>
</feature>
<dbReference type="InterPro" id="IPR023346">
    <property type="entry name" value="Lysozyme-like_dom_sf"/>
</dbReference>